<feature type="domain" description="Rad50/SbcC-type AAA" evidence="3">
    <location>
        <begin position="5"/>
        <end position="248"/>
    </location>
</feature>
<sequence length="969" mass="108152">MKLQKLTIHNIASIEDATIDFDAQPLADSEVFLITGKTGAGKSTILDAICLALYADTPRLDATKMQGDTQDGEKPVKIDDPRQLMRRNTGEAFVTLTFIGSNGVSYEATWSVARARNKATGNLKSKEWLLHNLDTNLCLNKDKEIRDEIYAAIGLDFKQFCRTTLLAQGEFTRFLNSKDDEKAEILEKITGVSVYTKIGAKVYEITNQKKRLWEDAEQLVKNVQTFSEEVIAQKKEEIAALETQYEEVKTKHDTAKKKCDWLKTDAELAGKVKKATEDSEKAAAITQSEDFKKEEGLVSLWQATIEARSWLTTKNKAKRDIEEGKTAIGKQQDIIDAENKKLAETLNPEFEKAGRDAETAKVLFERQQIALQSQEANLAALNLSGLRKQREEAKDLQQNIKTANELVTSVAEAKEKVENARQTLEKSLASIEESKKKQEEYPAKIHDAEVKMNTCKDLLDKQKDTIDKFAKTMRQKLHVGDKCPVCGQEIVAELPHEEELAELVAGLTTSFKEAEKDYNTIVAEKNKLDAEVKTATNAYNRDKENLDKDQSVQITEQKLAAACKACGIETVDENVHFVLKSLKNKTDLALGELEGKIKDGEQKEKEVKELRDKLDALRNDWDAKKGVVDKSREAVEACKHKMAVAKELIGAKQKDVLELTASAETNQKLIDGFCAEHEDVNEEVLTTLNAYSAQEITQKDKALDEARSNALTQKTLLLAVMKQQEEHQQNKPEFAEEDTVESLESRVQEYDKQMTEANVRKGALNQELKTDSENKQRLGAMKADADNKKADYQKWSRMNALIGDASGSKFRKIAQSYVLTSLIHSANSYMKTLTDRYTLKVAPGTFIIMLEDAYQGYVSRAASTISGGESFLVSLSLALALSDIGQQLAVDTLFIDEGFGTLSGEPLQNAVNTLRSLHSKSGRHVGIISHVEELQDRIPVQIQVMQEGNNSSSKVKIIPDVPRIETTSI</sequence>
<accession>A0A1M6SDT1</accession>
<dbReference type="Pfam" id="PF13558">
    <property type="entry name" value="SbcC_Walker_B"/>
    <property type="match status" value="1"/>
</dbReference>
<dbReference type="Pfam" id="PF13476">
    <property type="entry name" value="AAA_23"/>
    <property type="match status" value="1"/>
</dbReference>
<dbReference type="Gene3D" id="1.10.287.510">
    <property type="entry name" value="Helix hairpin bin"/>
    <property type="match status" value="1"/>
</dbReference>
<dbReference type="AlphaFoldDB" id="A0A1M6SDT1"/>
<dbReference type="EMBL" id="FRBD01000003">
    <property type="protein sequence ID" value="SHK42648.1"/>
    <property type="molecule type" value="Genomic_DNA"/>
</dbReference>
<dbReference type="PANTHER" id="PTHR32114">
    <property type="entry name" value="ABC TRANSPORTER ABCH.3"/>
    <property type="match status" value="1"/>
</dbReference>
<gene>
    <name evidence="4" type="ORF">SAMN05216463_103125</name>
</gene>
<dbReference type="SUPFAM" id="SSF52540">
    <property type="entry name" value="P-loop containing nucleoside triphosphate hydrolases"/>
    <property type="match status" value="2"/>
</dbReference>
<dbReference type="GO" id="GO:0016887">
    <property type="term" value="F:ATP hydrolysis activity"/>
    <property type="evidence" value="ECO:0007669"/>
    <property type="project" value="InterPro"/>
</dbReference>
<feature type="compositionally biased region" description="Basic and acidic residues" evidence="2">
    <location>
        <begin position="743"/>
        <end position="754"/>
    </location>
</feature>
<feature type="region of interest" description="Disordered" evidence="2">
    <location>
        <begin position="726"/>
        <end position="782"/>
    </location>
</feature>
<evidence type="ECO:0000313" key="5">
    <source>
        <dbReference type="Proteomes" id="UP000184130"/>
    </source>
</evidence>
<organism evidence="4 5">
    <name type="scientific">Xylanibacter ruminicola</name>
    <name type="common">Prevotella ruminicola</name>
    <dbReference type="NCBI Taxonomy" id="839"/>
    <lineage>
        <taxon>Bacteria</taxon>
        <taxon>Pseudomonadati</taxon>
        <taxon>Bacteroidota</taxon>
        <taxon>Bacteroidia</taxon>
        <taxon>Bacteroidales</taxon>
        <taxon>Prevotellaceae</taxon>
        <taxon>Xylanibacter</taxon>
    </lineage>
</organism>
<keyword evidence="4" id="KW-0540">Nuclease</keyword>
<dbReference type="RefSeq" id="WP_073204986.1">
    <property type="nucleotide sequence ID" value="NZ_FRBD01000003.1"/>
</dbReference>
<dbReference type="OrthoDB" id="9795626at2"/>
<feature type="coiled-coil region" evidence="1">
    <location>
        <begin position="590"/>
        <end position="620"/>
    </location>
</feature>
<evidence type="ECO:0000256" key="2">
    <source>
        <dbReference type="SAM" id="MobiDB-lite"/>
    </source>
</evidence>
<evidence type="ECO:0000256" key="1">
    <source>
        <dbReference type="SAM" id="Coils"/>
    </source>
</evidence>
<dbReference type="Gene3D" id="3.40.50.300">
    <property type="entry name" value="P-loop containing nucleotide triphosphate hydrolases"/>
    <property type="match status" value="2"/>
</dbReference>
<dbReference type="Proteomes" id="UP000184130">
    <property type="component" value="Unassembled WGS sequence"/>
</dbReference>
<dbReference type="GO" id="GO:0004527">
    <property type="term" value="F:exonuclease activity"/>
    <property type="evidence" value="ECO:0007669"/>
    <property type="project" value="UniProtKB-KW"/>
</dbReference>
<keyword evidence="4" id="KW-0378">Hydrolase</keyword>
<keyword evidence="4" id="KW-0269">Exonuclease</keyword>
<evidence type="ECO:0000313" key="4">
    <source>
        <dbReference type="EMBL" id="SHK42648.1"/>
    </source>
</evidence>
<feature type="coiled-coil region" evidence="1">
    <location>
        <begin position="511"/>
        <end position="545"/>
    </location>
</feature>
<keyword evidence="1" id="KW-0175">Coiled coil</keyword>
<feature type="coiled-coil region" evidence="1">
    <location>
        <begin position="386"/>
        <end position="441"/>
    </location>
</feature>
<feature type="coiled-coil region" evidence="1">
    <location>
        <begin position="231"/>
        <end position="258"/>
    </location>
</feature>
<proteinExistence type="predicted"/>
<reference evidence="4 5" key="1">
    <citation type="submission" date="2016-11" db="EMBL/GenBank/DDBJ databases">
        <authorList>
            <person name="Jaros S."/>
            <person name="Januszkiewicz K."/>
            <person name="Wedrychowicz H."/>
        </authorList>
    </citation>
    <scope>NUCLEOTIDE SEQUENCE [LARGE SCALE GENOMIC DNA]</scope>
    <source>
        <strain evidence="4 5">KHT3</strain>
    </source>
</reference>
<dbReference type="InterPro" id="IPR027417">
    <property type="entry name" value="P-loop_NTPase"/>
</dbReference>
<dbReference type="PANTHER" id="PTHR32114:SF2">
    <property type="entry name" value="ABC TRANSPORTER ABCH.3"/>
    <property type="match status" value="1"/>
</dbReference>
<dbReference type="InterPro" id="IPR038729">
    <property type="entry name" value="Rad50/SbcC_AAA"/>
</dbReference>
<dbReference type="GO" id="GO:0006302">
    <property type="term" value="P:double-strand break repair"/>
    <property type="evidence" value="ECO:0007669"/>
    <property type="project" value="InterPro"/>
</dbReference>
<protein>
    <submittedName>
        <fullName evidence="4">DNA repair exonuclease SbcCD ATPase subunit</fullName>
    </submittedName>
</protein>
<name>A0A1M6SDT1_XYLRU</name>
<evidence type="ECO:0000259" key="3">
    <source>
        <dbReference type="Pfam" id="PF13476"/>
    </source>
</evidence>